<evidence type="ECO:0000259" key="1">
    <source>
        <dbReference type="Pfam" id="PF06048"/>
    </source>
</evidence>
<dbReference type="RefSeq" id="WP_198462365.1">
    <property type="nucleotide sequence ID" value="NZ_JABBCQ020000034.1"/>
</dbReference>
<dbReference type="EMBL" id="JABBCQ020000034">
    <property type="protein sequence ID" value="MBI1627021.1"/>
    <property type="molecule type" value="Genomic_DNA"/>
</dbReference>
<organism evidence="2 3">
    <name type="scientific">Comamonas suwonensis</name>
    <dbReference type="NCBI Taxonomy" id="2606214"/>
    <lineage>
        <taxon>Bacteria</taxon>
        <taxon>Pseudomonadati</taxon>
        <taxon>Pseudomonadota</taxon>
        <taxon>Betaproteobacteria</taxon>
        <taxon>Burkholderiales</taxon>
        <taxon>Comamonadaceae</taxon>
        <taxon>Comamonas</taxon>
    </lineage>
</organism>
<proteinExistence type="predicted"/>
<comment type="caution">
    <text evidence="2">The sequence shown here is derived from an EMBL/GenBank/DDBJ whole genome shotgun (WGS) entry which is preliminary data.</text>
</comment>
<dbReference type="AlphaFoldDB" id="A0A843B873"/>
<name>A0A843B873_9BURK</name>
<protein>
    <submittedName>
        <fullName evidence="2">DUF927 domain-containing protein</fullName>
    </submittedName>
</protein>
<feature type="domain" description="DUF927" evidence="1">
    <location>
        <begin position="53"/>
        <end position="336"/>
    </location>
</feature>
<accession>A0A843B873</accession>
<gene>
    <name evidence="2" type="ORF">HF327_021355</name>
</gene>
<dbReference type="Proteomes" id="UP000530032">
    <property type="component" value="Unassembled WGS sequence"/>
</dbReference>
<dbReference type="SUPFAM" id="SSF52540">
    <property type="entry name" value="P-loop containing nucleoside triphosphate hydrolases"/>
    <property type="match status" value="1"/>
</dbReference>
<reference evidence="2" key="1">
    <citation type="submission" date="2020-12" db="EMBL/GenBank/DDBJ databases">
        <title>Comamonas sp. nov., isolated from stream water.</title>
        <authorList>
            <person name="Park K.-H."/>
        </authorList>
    </citation>
    <scope>NUCLEOTIDE SEQUENCE</scope>
    <source>
        <strain evidence="2">EJ-4</strain>
    </source>
</reference>
<keyword evidence="3" id="KW-1185">Reference proteome</keyword>
<evidence type="ECO:0000313" key="2">
    <source>
        <dbReference type="EMBL" id="MBI1627021.1"/>
    </source>
</evidence>
<dbReference type="InterPro" id="IPR027417">
    <property type="entry name" value="P-loop_NTPase"/>
</dbReference>
<dbReference type="InterPro" id="IPR009270">
    <property type="entry name" value="DUF927"/>
</dbReference>
<evidence type="ECO:0000313" key="3">
    <source>
        <dbReference type="Proteomes" id="UP000530032"/>
    </source>
</evidence>
<dbReference type="Pfam" id="PF06048">
    <property type="entry name" value="DUF927"/>
    <property type="match status" value="1"/>
</dbReference>
<sequence>MALNEAALDIAVTDDASIGAPSANSYNPIPTENKRPKFVVLDDYYTAPDNTKYRPGVWYFGLKAGSDEKPAMLTSFWVCSPLHVDAVTHDEADNNYGRLLRFTNGRGHWKQWAMPMELLKSDGADLRGTLLSMGMQLDQSSNGRQLLAKFLQNQSPTKFIQATLQTGWATSDCKAFALPDCVIGPKASNVTFQAQALHADEYTQRGTLEGWKQIIAAPAVGNPILVLSLCAAFAGPVLALAGVESGGVHLIGDSSTGKTTALQAACSVWGGESYRRSWRATANGLEGAASLFNDSLLALDEISECDPRDVGEVIYMLGNGRGKQRASRTGTARNVTRWRSSVLSTGERSIAASMMEAGQRVKAGQSVRLLDIPVQRTYGAWDDLHNYANGPAFSDAIKRAAHQQYGTAGRAFLEKLARDGSNLNAKFEAIKVQLLEGIASGDGQPARAAARLAVLALAGELATAYGITGWEEGEAIKAARVGFGAWMGQRGNVSGNMEQQQIVQAVLDFIDRHGDSRFSDVAGPYDDKQQSMVRDRAGWWEGTGDGVQYLFTSVGMREAVTGFDFNRALKCLEQAGLLTYGSDGKASRTKRIHSRNVRVYVVTPNACPRD</sequence>